<dbReference type="Proteomes" id="UP001203880">
    <property type="component" value="Unassembled WGS sequence"/>
</dbReference>
<protein>
    <recommendedName>
        <fullName evidence="4">Cbb3-type cytochrome oxidase component FixQ</fullName>
    </recommendedName>
</protein>
<dbReference type="RefSeq" id="WP_249710311.1">
    <property type="nucleotide sequence ID" value="NZ_JAMFMB010000014.1"/>
</dbReference>
<organism evidence="2 3">
    <name type="scientific">Ruegeria spongiae</name>
    <dbReference type="NCBI Taxonomy" id="2942209"/>
    <lineage>
        <taxon>Bacteria</taxon>
        <taxon>Pseudomonadati</taxon>
        <taxon>Pseudomonadota</taxon>
        <taxon>Alphaproteobacteria</taxon>
        <taxon>Rhodobacterales</taxon>
        <taxon>Roseobacteraceae</taxon>
        <taxon>Ruegeria</taxon>
    </lineage>
</organism>
<gene>
    <name evidence="2" type="ORF">M3P21_12270</name>
</gene>
<feature type="transmembrane region" description="Helical" evidence="1">
    <location>
        <begin position="12"/>
        <end position="31"/>
    </location>
</feature>
<evidence type="ECO:0000256" key="1">
    <source>
        <dbReference type="SAM" id="Phobius"/>
    </source>
</evidence>
<proteinExistence type="predicted"/>
<sequence length="64" mass="6844">MLEGIGLDTTMLWAAIGFSALGLGAGAYMFYRARPATESADVSEIVKSAPYHRVHNDLKIKSGS</sequence>
<accession>A0ABT0Q389</accession>
<keyword evidence="1" id="KW-0472">Membrane</keyword>
<evidence type="ECO:0008006" key="4">
    <source>
        <dbReference type="Google" id="ProtNLM"/>
    </source>
</evidence>
<dbReference type="EMBL" id="JAMFMB010000014">
    <property type="protein sequence ID" value="MCL6284301.1"/>
    <property type="molecule type" value="Genomic_DNA"/>
</dbReference>
<keyword evidence="1" id="KW-0812">Transmembrane</keyword>
<name>A0ABT0Q389_9RHOB</name>
<evidence type="ECO:0000313" key="2">
    <source>
        <dbReference type="EMBL" id="MCL6284301.1"/>
    </source>
</evidence>
<keyword evidence="1" id="KW-1133">Transmembrane helix</keyword>
<reference evidence="2" key="1">
    <citation type="submission" date="2022-05" db="EMBL/GenBank/DDBJ databases">
        <authorList>
            <person name="Park J.-S."/>
        </authorList>
    </citation>
    <scope>NUCLEOTIDE SEQUENCE</scope>
    <source>
        <strain evidence="2">2012CJ41-6</strain>
    </source>
</reference>
<keyword evidence="3" id="KW-1185">Reference proteome</keyword>
<comment type="caution">
    <text evidence="2">The sequence shown here is derived from an EMBL/GenBank/DDBJ whole genome shotgun (WGS) entry which is preliminary data.</text>
</comment>
<evidence type="ECO:0000313" key="3">
    <source>
        <dbReference type="Proteomes" id="UP001203880"/>
    </source>
</evidence>